<dbReference type="KEGG" id="cthu:HUR95_08870"/>
<dbReference type="RefSeq" id="WP_007503410.1">
    <property type="nucleotide sequence ID" value="NZ_AFCE01000095.1"/>
</dbReference>
<keyword evidence="1" id="KW-0378">Hydrolase</keyword>
<gene>
    <name evidence="1" type="ORF">CathTA2_0843</name>
    <name evidence="2" type="ORF">HUR95_08870</name>
</gene>
<reference evidence="2 4" key="2">
    <citation type="journal article" date="2020" name="Extremophiles">
        <title>Genomic analysis of Caldalkalibacillus thermarum TA2.A1 reveals aerobic alkaliphilic metabolism and evolutionary hallmarks linking alkaliphilic bacteria and plant life.</title>
        <authorList>
            <person name="de Jong S.I."/>
            <person name="van den Broek M.A."/>
            <person name="Merkel A.Y."/>
            <person name="de la Torre Cortes P."/>
            <person name="Kalamorz F."/>
            <person name="Cook G.M."/>
            <person name="van Loosdrecht M.C.M."/>
            <person name="McMillan D.G.G."/>
        </authorList>
    </citation>
    <scope>NUCLEOTIDE SEQUENCE [LARGE SCALE GENOMIC DNA]</scope>
    <source>
        <strain evidence="2 4">TA2.A1</strain>
    </source>
</reference>
<sequence>MNIKLLAIDVDGTLLHDNHELSERTKEAIFRIKEEGVRVVLATGRGPRSCDPLIEALQLTDPMITHNGAVIYNPVRNMAEQQVGFEAKELLPIIRYCRSRNIHFDVNTAFGIYVEQLREEVVPVYKQFFVEPVVVDDIGSLTDPIVKLTLTDQPHRLDQVMNDIVPQFPDLSIIRSGETFIDVIHPQATKANALRYLLQKFRISPDEVMAFGNYYNDLEMLQLAGTGVAMGNAPREVQQQADIVTQSNNEDGVALVIENMLRDKLVV</sequence>
<dbReference type="InterPro" id="IPR036412">
    <property type="entry name" value="HAD-like_sf"/>
</dbReference>
<keyword evidence="4" id="KW-1185">Reference proteome</keyword>
<dbReference type="SUPFAM" id="SSF56784">
    <property type="entry name" value="HAD-like"/>
    <property type="match status" value="1"/>
</dbReference>
<evidence type="ECO:0000313" key="1">
    <source>
        <dbReference type="EMBL" id="EGL83593.1"/>
    </source>
</evidence>
<dbReference type="PANTHER" id="PTHR10000:SF8">
    <property type="entry name" value="HAD SUPERFAMILY HYDROLASE-LIKE, TYPE 3"/>
    <property type="match status" value="1"/>
</dbReference>
<dbReference type="SFLD" id="SFLDS00003">
    <property type="entry name" value="Haloacid_Dehalogenase"/>
    <property type="match status" value="1"/>
</dbReference>
<evidence type="ECO:0000313" key="3">
    <source>
        <dbReference type="Proteomes" id="UP000010716"/>
    </source>
</evidence>
<reference evidence="2" key="3">
    <citation type="submission" date="2021-08" db="EMBL/GenBank/DDBJ databases">
        <authorList>
            <person name="de Jong S."/>
            <person name="van den Broek M."/>
            <person name="Merkel A."/>
            <person name="de la Torre Cortes P."/>
            <person name="Kalamorz F."/>
            <person name="Cook G."/>
            <person name="van Loosdrecht M."/>
            <person name="McMillan D."/>
        </authorList>
    </citation>
    <scope>NUCLEOTIDE SEQUENCE</scope>
    <source>
        <strain evidence="2">TA2.A1</strain>
    </source>
</reference>
<name>F5L4Y0_CALTT</name>
<dbReference type="PANTHER" id="PTHR10000">
    <property type="entry name" value="PHOSPHOSERINE PHOSPHATASE"/>
    <property type="match status" value="1"/>
</dbReference>
<dbReference type="CDD" id="cd07516">
    <property type="entry name" value="HAD_Pase"/>
    <property type="match status" value="1"/>
</dbReference>
<evidence type="ECO:0000313" key="2">
    <source>
        <dbReference type="EMBL" id="QZT32526.1"/>
    </source>
</evidence>
<dbReference type="Proteomes" id="UP000010716">
    <property type="component" value="Unassembled WGS sequence"/>
</dbReference>
<dbReference type="NCBIfam" id="TIGR01484">
    <property type="entry name" value="HAD-SF-IIB"/>
    <property type="match status" value="1"/>
</dbReference>
<dbReference type="eggNOG" id="COG0561">
    <property type="taxonomic scope" value="Bacteria"/>
</dbReference>
<organism evidence="1 3">
    <name type="scientific">Caldalkalibacillus thermarum (strain TA2.A1)</name>
    <dbReference type="NCBI Taxonomy" id="986075"/>
    <lineage>
        <taxon>Bacteria</taxon>
        <taxon>Bacillati</taxon>
        <taxon>Bacillota</taxon>
        <taxon>Bacilli</taxon>
        <taxon>Bacillales</taxon>
        <taxon>Bacillaceae</taxon>
        <taxon>Caldalkalibacillus</taxon>
    </lineage>
</organism>
<dbReference type="Proteomes" id="UP000825179">
    <property type="component" value="Chromosome"/>
</dbReference>
<dbReference type="OrthoDB" id="9790031at2"/>
<dbReference type="EMBL" id="AFCE01000095">
    <property type="protein sequence ID" value="EGL83593.1"/>
    <property type="molecule type" value="Genomic_DNA"/>
</dbReference>
<dbReference type="NCBIfam" id="TIGR00099">
    <property type="entry name" value="Cof-subfamily"/>
    <property type="match status" value="1"/>
</dbReference>
<protein>
    <submittedName>
        <fullName evidence="1">Cof-like hydrolase</fullName>
    </submittedName>
    <submittedName>
        <fullName evidence="2">Cof-type HAD-IIB family hydrolase</fullName>
    </submittedName>
</protein>
<dbReference type="InterPro" id="IPR023214">
    <property type="entry name" value="HAD_sf"/>
</dbReference>
<dbReference type="SFLD" id="SFLDG01140">
    <property type="entry name" value="C2.B:_Phosphomannomutase_and_P"/>
    <property type="match status" value="1"/>
</dbReference>
<dbReference type="EMBL" id="CP082237">
    <property type="protein sequence ID" value="QZT32526.1"/>
    <property type="molecule type" value="Genomic_DNA"/>
</dbReference>
<dbReference type="AlphaFoldDB" id="F5L4Y0"/>
<dbReference type="Gene3D" id="3.40.50.1000">
    <property type="entry name" value="HAD superfamily/HAD-like"/>
    <property type="match status" value="1"/>
</dbReference>
<accession>F5L4Y0</accession>
<evidence type="ECO:0000313" key="4">
    <source>
        <dbReference type="Proteomes" id="UP000825179"/>
    </source>
</evidence>
<proteinExistence type="predicted"/>
<dbReference type="GO" id="GO:0005829">
    <property type="term" value="C:cytosol"/>
    <property type="evidence" value="ECO:0007669"/>
    <property type="project" value="TreeGrafter"/>
</dbReference>
<dbReference type="InterPro" id="IPR000150">
    <property type="entry name" value="Cof"/>
</dbReference>
<dbReference type="GO" id="GO:0000287">
    <property type="term" value="F:magnesium ion binding"/>
    <property type="evidence" value="ECO:0007669"/>
    <property type="project" value="TreeGrafter"/>
</dbReference>
<dbReference type="Gene3D" id="3.30.1240.10">
    <property type="match status" value="1"/>
</dbReference>
<reference evidence="1 3" key="1">
    <citation type="journal article" date="2011" name="J. Bacteriol.">
        <title>Draft genome sequence of the thermoalkaliphilic Caldalkalibacillus thermarum strain TA2.A1.</title>
        <authorList>
            <person name="Kalamorz F."/>
            <person name="Keis S."/>
            <person name="McMillan D.G."/>
            <person name="Olsson K."/>
            <person name="Stanton J.A."/>
            <person name="Stockwell P."/>
            <person name="Black M.A."/>
            <person name="Klingeman D.M."/>
            <person name="Land M.L."/>
            <person name="Han C.S."/>
            <person name="Martin S.L."/>
            <person name="Becher S.A."/>
            <person name="Peddie C.J."/>
            <person name="Morgan H.W."/>
            <person name="Matthies D."/>
            <person name="Preiss L."/>
            <person name="Meier T."/>
            <person name="Brown S.D."/>
            <person name="Cook G.M."/>
        </authorList>
    </citation>
    <scope>NUCLEOTIDE SEQUENCE [LARGE SCALE GENOMIC DNA]</scope>
    <source>
        <strain evidence="1 3">TA2.A1</strain>
    </source>
</reference>
<dbReference type="GO" id="GO:0016791">
    <property type="term" value="F:phosphatase activity"/>
    <property type="evidence" value="ECO:0007669"/>
    <property type="project" value="UniProtKB-ARBA"/>
</dbReference>
<dbReference type="InterPro" id="IPR006379">
    <property type="entry name" value="HAD-SF_hydro_IIB"/>
</dbReference>
<dbReference type="Pfam" id="PF08282">
    <property type="entry name" value="Hydrolase_3"/>
    <property type="match status" value="1"/>
</dbReference>